<dbReference type="InParanoid" id="A0A0C3DCR0"/>
<proteinExistence type="predicted"/>
<evidence type="ECO:0000313" key="1">
    <source>
        <dbReference type="EMBL" id="KIM99727.1"/>
    </source>
</evidence>
<name>A0A0C3DCR0_OIDMZ</name>
<sequence length="96" mass="10219">IQSITSLLISDIPAVAEFTGLSAHIVDNFQRHIAALMPFVAFCCLRCNKFISYVKMPLNAAAKVMGVRLALPLLSSLALIVTRTSNGAAASGRTTK</sequence>
<dbReference type="Proteomes" id="UP000054321">
    <property type="component" value="Unassembled WGS sequence"/>
</dbReference>
<keyword evidence="2" id="KW-1185">Reference proteome</keyword>
<dbReference type="AlphaFoldDB" id="A0A0C3DCR0"/>
<dbReference type="EMBL" id="KN832878">
    <property type="protein sequence ID" value="KIM99727.1"/>
    <property type="molecule type" value="Genomic_DNA"/>
</dbReference>
<evidence type="ECO:0000313" key="2">
    <source>
        <dbReference type="Proteomes" id="UP000054321"/>
    </source>
</evidence>
<reference evidence="1 2" key="1">
    <citation type="submission" date="2014-04" db="EMBL/GenBank/DDBJ databases">
        <authorList>
            <consortium name="DOE Joint Genome Institute"/>
            <person name="Kuo A."/>
            <person name="Martino E."/>
            <person name="Perotto S."/>
            <person name="Kohler A."/>
            <person name="Nagy L.G."/>
            <person name="Floudas D."/>
            <person name="Copeland A."/>
            <person name="Barry K.W."/>
            <person name="Cichocki N."/>
            <person name="Veneault-Fourrey C."/>
            <person name="LaButti K."/>
            <person name="Lindquist E.A."/>
            <person name="Lipzen A."/>
            <person name="Lundell T."/>
            <person name="Morin E."/>
            <person name="Murat C."/>
            <person name="Sun H."/>
            <person name="Tunlid A."/>
            <person name="Henrissat B."/>
            <person name="Grigoriev I.V."/>
            <person name="Hibbett D.S."/>
            <person name="Martin F."/>
            <person name="Nordberg H.P."/>
            <person name="Cantor M.N."/>
            <person name="Hua S.X."/>
        </authorList>
    </citation>
    <scope>NUCLEOTIDE SEQUENCE [LARGE SCALE GENOMIC DNA]</scope>
    <source>
        <strain evidence="1 2">Zn</strain>
    </source>
</reference>
<gene>
    <name evidence="1" type="ORF">OIDMADRAFT_19759</name>
</gene>
<protein>
    <submittedName>
        <fullName evidence="1">Uncharacterized protein</fullName>
    </submittedName>
</protein>
<organism evidence="1 2">
    <name type="scientific">Oidiodendron maius (strain Zn)</name>
    <dbReference type="NCBI Taxonomy" id="913774"/>
    <lineage>
        <taxon>Eukaryota</taxon>
        <taxon>Fungi</taxon>
        <taxon>Dikarya</taxon>
        <taxon>Ascomycota</taxon>
        <taxon>Pezizomycotina</taxon>
        <taxon>Leotiomycetes</taxon>
        <taxon>Leotiomycetes incertae sedis</taxon>
        <taxon>Myxotrichaceae</taxon>
        <taxon>Oidiodendron</taxon>
    </lineage>
</organism>
<accession>A0A0C3DCR0</accession>
<dbReference type="HOGENOM" id="CLU_2365305_0_0_1"/>
<feature type="non-terminal residue" evidence="1">
    <location>
        <position position="1"/>
    </location>
</feature>
<reference evidence="2" key="2">
    <citation type="submission" date="2015-01" db="EMBL/GenBank/DDBJ databases">
        <title>Evolutionary Origins and Diversification of the Mycorrhizal Mutualists.</title>
        <authorList>
            <consortium name="DOE Joint Genome Institute"/>
            <consortium name="Mycorrhizal Genomics Consortium"/>
            <person name="Kohler A."/>
            <person name="Kuo A."/>
            <person name="Nagy L.G."/>
            <person name="Floudas D."/>
            <person name="Copeland A."/>
            <person name="Barry K.W."/>
            <person name="Cichocki N."/>
            <person name="Veneault-Fourrey C."/>
            <person name="LaButti K."/>
            <person name="Lindquist E.A."/>
            <person name="Lipzen A."/>
            <person name="Lundell T."/>
            <person name="Morin E."/>
            <person name="Murat C."/>
            <person name="Riley R."/>
            <person name="Ohm R."/>
            <person name="Sun H."/>
            <person name="Tunlid A."/>
            <person name="Henrissat B."/>
            <person name="Grigoriev I.V."/>
            <person name="Hibbett D.S."/>
            <person name="Martin F."/>
        </authorList>
    </citation>
    <scope>NUCLEOTIDE SEQUENCE [LARGE SCALE GENOMIC DNA]</scope>
    <source>
        <strain evidence="2">Zn</strain>
    </source>
</reference>